<dbReference type="AlphaFoldDB" id="A0A9X5E208"/>
<accession>A0A9X5E208</accession>
<evidence type="ECO:0000259" key="3">
    <source>
        <dbReference type="SMART" id="SM00822"/>
    </source>
</evidence>
<dbReference type="RefSeq" id="WP_052289993.1">
    <property type="nucleotide sequence ID" value="NZ_JTJC03000001.1"/>
</dbReference>
<dbReference type="Gene3D" id="3.40.50.720">
    <property type="entry name" value="NAD(P)-binding Rossmann-like Domain"/>
    <property type="match status" value="1"/>
</dbReference>
<feature type="domain" description="Ketoreductase" evidence="3">
    <location>
        <begin position="23"/>
        <end position="192"/>
    </location>
</feature>
<dbReference type="GO" id="GO:0030497">
    <property type="term" value="P:fatty acid elongation"/>
    <property type="evidence" value="ECO:0007669"/>
    <property type="project" value="TreeGrafter"/>
</dbReference>
<gene>
    <name evidence="4" type="ORF">QH73_0003685</name>
</gene>
<evidence type="ECO:0000256" key="2">
    <source>
        <dbReference type="ARBA" id="ARBA00023002"/>
    </source>
</evidence>
<evidence type="ECO:0000313" key="5">
    <source>
        <dbReference type="Proteomes" id="UP000031532"/>
    </source>
</evidence>
<dbReference type="EMBL" id="JTJC03000001">
    <property type="protein sequence ID" value="NHC33773.1"/>
    <property type="molecule type" value="Genomic_DNA"/>
</dbReference>
<name>A0A9X5E208_9CYAN</name>
<keyword evidence="5" id="KW-1185">Reference proteome</keyword>
<dbReference type="PRINTS" id="PR00081">
    <property type="entry name" value="GDHRDH"/>
</dbReference>
<dbReference type="GO" id="GO:0016616">
    <property type="term" value="F:oxidoreductase activity, acting on the CH-OH group of donors, NAD or NADP as acceptor"/>
    <property type="evidence" value="ECO:0007669"/>
    <property type="project" value="UniProtKB-ARBA"/>
</dbReference>
<dbReference type="PANTHER" id="PTHR42760">
    <property type="entry name" value="SHORT-CHAIN DEHYDROGENASES/REDUCTASES FAMILY MEMBER"/>
    <property type="match status" value="1"/>
</dbReference>
<dbReference type="PANTHER" id="PTHR42760:SF40">
    <property type="entry name" value="3-OXOACYL-[ACYL-CARRIER-PROTEIN] REDUCTASE, CHLOROPLASTIC"/>
    <property type="match status" value="1"/>
</dbReference>
<dbReference type="FunFam" id="3.40.50.720:FF:000173">
    <property type="entry name" value="3-oxoacyl-[acyl-carrier protein] reductase"/>
    <property type="match status" value="1"/>
</dbReference>
<dbReference type="OrthoDB" id="560660at2"/>
<dbReference type="Proteomes" id="UP000031532">
    <property type="component" value="Unassembled WGS sequence"/>
</dbReference>
<protein>
    <submittedName>
        <fullName evidence="4">Beta-ketoacyl-ACP reductase</fullName>
    </submittedName>
</protein>
<dbReference type="NCBIfam" id="NF042966">
    <property type="entry name" value="AcAcCoAred_PhaB"/>
    <property type="match status" value="1"/>
</dbReference>
<dbReference type="SUPFAM" id="SSF51735">
    <property type="entry name" value="NAD(P)-binding Rossmann-fold domains"/>
    <property type="match status" value="1"/>
</dbReference>
<dbReference type="PROSITE" id="PS00061">
    <property type="entry name" value="ADH_SHORT"/>
    <property type="match status" value="1"/>
</dbReference>
<evidence type="ECO:0000256" key="1">
    <source>
        <dbReference type="ARBA" id="ARBA00006484"/>
    </source>
</evidence>
<proteinExistence type="inferred from homology"/>
<dbReference type="CDD" id="cd05333">
    <property type="entry name" value="BKR_SDR_c"/>
    <property type="match status" value="1"/>
</dbReference>
<dbReference type="InterPro" id="IPR057326">
    <property type="entry name" value="KR_dom"/>
</dbReference>
<comment type="similarity">
    <text evidence="1">Belongs to the short-chain dehydrogenases/reductases (SDR) family.</text>
</comment>
<dbReference type="Pfam" id="PF13561">
    <property type="entry name" value="adh_short_C2"/>
    <property type="match status" value="1"/>
</dbReference>
<dbReference type="SMART" id="SM00822">
    <property type="entry name" value="PKS_KR"/>
    <property type="match status" value="1"/>
</dbReference>
<dbReference type="PRINTS" id="PR00080">
    <property type="entry name" value="SDRFAMILY"/>
</dbReference>
<comment type="caution">
    <text evidence="4">The sequence shown here is derived from an EMBL/GenBank/DDBJ whole genome shotgun (WGS) entry which is preliminary data.</text>
</comment>
<dbReference type="InterPro" id="IPR036291">
    <property type="entry name" value="NAD(P)-bd_dom_sf"/>
</dbReference>
<dbReference type="InterPro" id="IPR002347">
    <property type="entry name" value="SDR_fam"/>
</dbReference>
<dbReference type="InterPro" id="IPR020904">
    <property type="entry name" value="Sc_DH/Rdtase_CS"/>
</dbReference>
<evidence type="ECO:0000313" key="4">
    <source>
        <dbReference type="EMBL" id="NHC33773.1"/>
    </source>
</evidence>
<sequence length="254" mass="27238">MKELLNIDGLGEQIGISLGLEDKVILVTGGNRGIGAAIVRLLEKLGSKVAYTHRSDRNTQHQALAIQADVTDKAAMEAVAEQIEQKLGSIYGVVANAGITRDNFFPKLTSEDWDAAIDTNLKGVYNTLMPAIPKMYDRKEGSVVCISSISGERGNLGQTNYAASKAAIVGLTKSLAREAARYGVRVNAVAPGFIETDMVKSIPDKVQERILSEIPLNRFGKPEEVAWAVAFLLSPIASSYITGAVLRVNGAQHT</sequence>
<dbReference type="InterPro" id="IPR049956">
    <property type="entry name" value="PhaB"/>
</dbReference>
<dbReference type="NCBIfam" id="NF009466">
    <property type="entry name" value="PRK12826.1-2"/>
    <property type="match status" value="1"/>
</dbReference>
<keyword evidence="2" id="KW-0560">Oxidoreductase</keyword>
<reference evidence="4 5" key="1">
    <citation type="journal article" date="2015" name="Genome Announc.">
        <title>Draft Genome Sequence of the Terrestrial Cyanobacterium Scytonema millei VB511283, Isolated from Eastern India.</title>
        <authorList>
            <person name="Sen D."/>
            <person name="Chandrababunaidu M.M."/>
            <person name="Singh D."/>
            <person name="Sanghi N."/>
            <person name="Ghorai A."/>
            <person name="Mishra G.P."/>
            <person name="Madduluri M."/>
            <person name="Adhikary S.P."/>
            <person name="Tripathy S."/>
        </authorList>
    </citation>
    <scope>NUCLEOTIDE SEQUENCE [LARGE SCALE GENOMIC DNA]</scope>
    <source>
        <strain evidence="4 5">VB511283</strain>
    </source>
</reference>
<organism evidence="4 5">
    <name type="scientific">Scytonema millei VB511283</name>
    <dbReference type="NCBI Taxonomy" id="1245923"/>
    <lineage>
        <taxon>Bacteria</taxon>
        <taxon>Bacillati</taxon>
        <taxon>Cyanobacteriota</taxon>
        <taxon>Cyanophyceae</taxon>
        <taxon>Nostocales</taxon>
        <taxon>Scytonemataceae</taxon>
        <taxon>Scytonema</taxon>
    </lineage>
</organism>